<dbReference type="OrthoDB" id="10514516at2759"/>
<keyword evidence="3" id="KW-1185">Reference proteome</keyword>
<accession>A0A9W6TH65</accession>
<name>A0A9W6TH65_9STRA</name>
<evidence type="ECO:0000313" key="2">
    <source>
        <dbReference type="EMBL" id="GMF13471.1"/>
    </source>
</evidence>
<evidence type="ECO:0000256" key="1">
    <source>
        <dbReference type="SAM" id="MobiDB-lite"/>
    </source>
</evidence>
<organism evidence="2 3">
    <name type="scientific">Phytophthora lilii</name>
    <dbReference type="NCBI Taxonomy" id="2077276"/>
    <lineage>
        <taxon>Eukaryota</taxon>
        <taxon>Sar</taxon>
        <taxon>Stramenopiles</taxon>
        <taxon>Oomycota</taxon>
        <taxon>Peronosporomycetes</taxon>
        <taxon>Peronosporales</taxon>
        <taxon>Peronosporaceae</taxon>
        <taxon>Phytophthora</taxon>
    </lineage>
</organism>
<protein>
    <submittedName>
        <fullName evidence="2">Unnamed protein product</fullName>
    </submittedName>
</protein>
<proteinExistence type="predicted"/>
<evidence type="ECO:0000313" key="3">
    <source>
        <dbReference type="Proteomes" id="UP001165083"/>
    </source>
</evidence>
<feature type="region of interest" description="Disordered" evidence="1">
    <location>
        <begin position="143"/>
        <end position="182"/>
    </location>
</feature>
<dbReference type="AlphaFoldDB" id="A0A9W6TH65"/>
<gene>
    <name evidence="2" type="ORF">Plil01_000394000</name>
</gene>
<comment type="caution">
    <text evidence="2">The sequence shown here is derived from an EMBL/GenBank/DDBJ whole genome shotgun (WGS) entry which is preliminary data.</text>
</comment>
<sequence length="253" mass="28148">MNLLKLKPPQLAAFKGRQQRLDRGFHLSCGVSRSHTCIMSQSEPLDIAGDMHAESETDASPSPLLAGAVGQLSSDYVNPATAYGTYFSYQRMVEVRAPESAEISSSSSFSSFKKFACQFDPGSKSGRVLVMIFDRKGRPTMKEMSRHEVLRMTQEATEPKEEISPEESGSPELGKVSLPMRRRSSSTAGKIWRLSQQNRSASQQDLHAPVGVQVSWCLEHNKSRDPLLDTVCAFIVNSVFMLVTFAKWRMHSQ</sequence>
<reference evidence="2" key="1">
    <citation type="submission" date="2023-04" db="EMBL/GenBank/DDBJ databases">
        <title>Phytophthora lilii NBRC 32176.</title>
        <authorList>
            <person name="Ichikawa N."/>
            <person name="Sato H."/>
            <person name="Tonouchi N."/>
        </authorList>
    </citation>
    <scope>NUCLEOTIDE SEQUENCE</scope>
    <source>
        <strain evidence="2">NBRC 32176</strain>
    </source>
</reference>
<dbReference type="EMBL" id="BSXW01000158">
    <property type="protein sequence ID" value="GMF13471.1"/>
    <property type="molecule type" value="Genomic_DNA"/>
</dbReference>
<dbReference type="Proteomes" id="UP001165083">
    <property type="component" value="Unassembled WGS sequence"/>
</dbReference>